<evidence type="ECO:0000313" key="2">
    <source>
        <dbReference type="Proteomes" id="UP001430700"/>
    </source>
</evidence>
<organism evidence="1 2">
    <name type="scientific">Flavobacterium lipolyticum</name>
    <dbReference type="NCBI Taxonomy" id="2893754"/>
    <lineage>
        <taxon>Bacteria</taxon>
        <taxon>Pseudomonadati</taxon>
        <taxon>Bacteroidota</taxon>
        <taxon>Flavobacteriia</taxon>
        <taxon>Flavobacteriales</taxon>
        <taxon>Flavobacteriaceae</taxon>
        <taxon>Flavobacterium</taxon>
    </lineage>
</organism>
<dbReference type="EMBL" id="JAJJMN010000002">
    <property type="protein sequence ID" value="MCC9019746.1"/>
    <property type="molecule type" value="Genomic_DNA"/>
</dbReference>
<gene>
    <name evidence="1" type="ORF">LNQ34_18410</name>
</gene>
<accession>A0ABS8M6E3</accession>
<dbReference type="RefSeq" id="WP_230000782.1">
    <property type="nucleotide sequence ID" value="NZ_JAJJMN010000002.1"/>
</dbReference>
<proteinExistence type="predicted"/>
<reference evidence="1" key="1">
    <citation type="submission" date="2021-11" db="EMBL/GenBank/DDBJ databases">
        <title>Description of novel Flavobacterium species.</title>
        <authorList>
            <person name="Saticioglu I.B."/>
            <person name="Ay H."/>
            <person name="Altun S."/>
            <person name="Duman M."/>
        </authorList>
    </citation>
    <scope>NUCLEOTIDE SEQUENCE</scope>
    <source>
        <strain evidence="1">F-126</strain>
    </source>
</reference>
<sequence>MKNISKNNEPLELSIGKKYYIIDALYVTNIKNEFLKANILPKDIRNEVFPFTDTPFALYKANNNIFFINQIKKVDYDEVVLEDLSFFSTDTGLILFLNEDLLVDFLKEFNYDDLVNSDNELINEKYWEELVSNFESTDFGLVLADIDSENDFDGSGTYKVF</sequence>
<keyword evidence="2" id="KW-1185">Reference proteome</keyword>
<evidence type="ECO:0000313" key="1">
    <source>
        <dbReference type="EMBL" id="MCC9019746.1"/>
    </source>
</evidence>
<comment type="caution">
    <text evidence="1">The sequence shown here is derived from an EMBL/GenBank/DDBJ whole genome shotgun (WGS) entry which is preliminary data.</text>
</comment>
<dbReference type="Proteomes" id="UP001430700">
    <property type="component" value="Unassembled WGS sequence"/>
</dbReference>
<protein>
    <submittedName>
        <fullName evidence="1">Uncharacterized protein</fullName>
    </submittedName>
</protein>
<name>A0ABS8M6E3_9FLAO</name>